<protein>
    <submittedName>
        <fullName evidence="2">YcaO-like family protein</fullName>
    </submittedName>
</protein>
<dbReference type="InterPro" id="IPR027624">
    <property type="entry name" value="TOMM_cyclo_SagD"/>
</dbReference>
<dbReference type="PANTHER" id="PTHR37809">
    <property type="entry name" value="RIBOSOMAL PROTEIN S12 METHYLTHIOTRANSFERASE ACCESSORY FACTOR YCAO"/>
    <property type="match status" value="1"/>
</dbReference>
<dbReference type="Proteomes" id="UP001179600">
    <property type="component" value="Chromosome"/>
</dbReference>
<name>A0AAE9XJT1_9ENTE</name>
<dbReference type="RefSeq" id="WP_272163661.1">
    <property type="nucleotide sequence ID" value="NZ_CP116507.1"/>
</dbReference>
<feature type="domain" description="YcaO" evidence="1">
    <location>
        <begin position="71"/>
        <end position="435"/>
    </location>
</feature>
<gene>
    <name evidence="2" type="ORF">PML95_04100</name>
</gene>
<evidence type="ECO:0000313" key="2">
    <source>
        <dbReference type="EMBL" id="WCG23430.1"/>
    </source>
</evidence>
<dbReference type="EMBL" id="CP116507">
    <property type="protein sequence ID" value="WCG23430.1"/>
    <property type="molecule type" value="Genomic_DNA"/>
</dbReference>
<reference evidence="2" key="1">
    <citation type="submission" date="2023-01" db="EMBL/GenBank/DDBJ databases">
        <title>Oxazolidinone resistance genes in florfenicol resistant enterococci from beef cattle and veal calves at slaughter.</title>
        <authorList>
            <person name="Biggel M."/>
        </authorList>
    </citation>
    <scope>NUCLEOTIDE SEQUENCE</scope>
    <source>
        <strain evidence="2">K204-1</strain>
    </source>
</reference>
<dbReference type="PROSITE" id="PS51664">
    <property type="entry name" value="YCAO"/>
    <property type="match status" value="1"/>
</dbReference>
<accession>A0AAE9XJT1</accession>
<sequence>MFKIINNQSYNDLRIELIGGNVTGLWEKNNFFIGSNSYPIMKYPYKTANFNDFEKNHNPNKTEKVSYHLSGYGLLYNESNGGFIGESIERYSFSMLPAYIKNNVIIECYNNLLSKENITALPLEYINIFHNKESEKHYVKKTDEIKWAVLPSLIDSTKKIAIPLQFVVMYSSYLFNEEKHYGNSAVSTGTACHEDDKKSIEAAIIEYLQIDSFNLWWYAGLKETEIEIDIGKKLATWFNNQPSTCDFLDKFTVSFYDISFDKPINVILCEITSKDKNCPKYVVGVQGGYNKENCIYHSFMECLTVVEFAFNISWIDQSKYTSIEKGDKIFSNLDDNVIYYSKFGKNENIKRVNTSYKEIGKVSNLNELMNVLSCFTKYAVGLNITPNEFSNLNTQVFRVIIPELLPMCLPSFPPYNHPRYREFGGISVNEPHPLA</sequence>
<dbReference type="AlphaFoldDB" id="A0AAE9XJT1"/>
<organism evidence="2 3">
    <name type="scientific">Vagococcus lutrae</name>
    <dbReference type="NCBI Taxonomy" id="81947"/>
    <lineage>
        <taxon>Bacteria</taxon>
        <taxon>Bacillati</taxon>
        <taxon>Bacillota</taxon>
        <taxon>Bacilli</taxon>
        <taxon>Lactobacillales</taxon>
        <taxon>Enterococcaceae</taxon>
        <taxon>Vagococcus</taxon>
    </lineage>
</organism>
<proteinExistence type="predicted"/>
<evidence type="ECO:0000313" key="3">
    <source>
        <dbReference type="Proteomes" id="UP001179600"/>
    </source>
</evidence>
<dbReference type="Pfam" id="PF02624">
    <property type="entry name" value="YcaO"/>
    <property type="match status" value="1"/>
</dbReference>
<dbReference type="PANTHER" id="PTHR37809:SF1">
    <property type="entry name" value="RIBOSOMAL PROTEIN S12 METHYLTHIOTRANSFERASE ACCESSORY FACTOR YCAO"/>
    <property type="match status" value="1"/>
</dbReference>
<evidence type="ECO:0000259" key="1">
    <source>
        <dbReference type="PROSITE" id="PS51664"/>
    </source>
</evidence>
<dbReference type="InterPro" id="IPR003776">
    <property type="entry name" value="YcaO-like_dom"/>
</dbReference>
<dbReference type="NCBIfam" id="TIGR03604">
    <property type="entry name" value="TOMM_cyclo_SagD"/>
    <property type="match status" value="1"/>
</dbReference>